<evidence type="ECO:0000256" key="3">
    <source>
        <dbReference type="ARBA" id="ARBA00012154"/>
    </source>
</evidence>
<evidence type="ECO:0000256" key="10">
    <source>
        <dbReference type="ARBA" id="ARBA00048567"/>
    </source>
</evidence>
<dbReference type="AlphaFoldDB" id="A0A6J5YT01"/>
<organism evidence="11">
    <name type="scientific">freshwater metagenome</name>
    <dbReference type="NCBI Taxonomy" id="449393"/>
    <lineage>
        <taxon>unclassified sequences</taxon>
        <taxon>metagenomes</taxon>
        <taxon>ecological metagenomes</taxon>
    </lineage>
</organism>
<dbReference type="SUPFAM" id="SSF52540">
    <property type="entry name" value="P-loop containing nucleoside triphosphate hydrolases"/>
    <property type="match status" value="1"/>
</dbReference>
<dbReference type="EC" id="2.7.1.71" evidence="3"/>
<proteinExistence type="inferred from homology"/>
<dbReference type="UniPathway" id="UPA00053">
    <property type="reaction ID" value="UER00088"/>
</dbReference>
<evidence type="ECO:0000256" key="2">
    <source>
        <dbReference type="ARBA" id="ARBA00006997"/>
    </source>
</evidence>
<dbReference type="InterPro" id="IPR027417">
    <property type="entry name" value="P-loop_NTPase"/>
</dbReference>
<reference evidence="11" key="1">
    <citation type="submission" date="2020-05" db="EMBL/GenBank/DDBJ databases">
        <authorList>
            <person name="Chiriac C."/>
            <person name="Salcher M."/>
            <person name="Ghai R."/>
            <person name="Kavagutti S V."/>
        </authorList>
    </citation>
    <scope>NUCLEOTIDE SEQUENCE</scope>
</reference>
<evidence type="ECO:0000256" key="4">
    <source>
        <dbReference type="ARBA" id="ARBA00022605"/>
    </source>
</evidence>
<dbReference type="InterPro" id="IPR000623">
    <property type="entry name" value="Shikimate_kinase/TSH1"/>
</dbReference>
<comment type="pathway">
    <text evidence="1">Metabolic intermediate biosynthesis; chorismate biosynthesis; chorismate from D-erythrose 4-phosphate and phosphoenolpyruvate: step 5/7.</text>
</comment>
<dbReference type="PANTHER" id="PTHR21087">
    <property type="entry name" value="SHIKIMATE KINASE"/>
    <property type="match status" value="1"/>
</dbReference>
<dbReference type="GO" id="GO:0004765">
    <property type="term" value="F:shikimate kinase activity"/>
    <property type="evidence" value="ECO:0007669"/>
    <property type="project" value="UniProtKB-EC"/>
</dbReference>
<protein>
    <recommendedName>
        <fullName evidence="3">shikimate kinase</fullName>
        <ecNumber evidence="3">2.7.1.71</ecNumber>
    </recommendedName>
</protein>
<sequence>MIVIVGVPGAGKSTIGRALSLRLNTPFVDIDDLIVKSVGKPISDIFTQDGESVFRDIEASTIASVLAGPDSVVSLGGGALGRLETRELVKAHTVVWLNVSLAAAVDRVGLNRNRPLLLGNVRGRLSELMSEREPIYRDAANFTIETTGLTITQVVDTAVDLLNGAQTS</sequence>
<keyword evidence="4" id="KW-0028">Amino-acid biosynthesis</keyword>
<name>A0A6J5YT01_9ZZZZ</name>
<dbReference type="InterPro" id="IPR031322">
    <property type="entry name" value="Shikimate/glucono_kinase"/>
</dbReference>
<keyword evidence="7" id="KW-0418">Kinase</keyword>
<keyword evidence="8" id="KW-0067">ATP-binding</keyword>
<dbReference type="PRINTS" id="PR01100">
    <property type="entry name" value="SHIKIMTKNASE"/>
</dbReference>
<dbReference type="Pfam" id="PF01202">
    <property type="entry name" value="SKI"/>
    <property type="match status" value="1"/>
</dbReference>
<comment type="similarity">
    <text evidence="2">Belongs to the shikimate kinase family.</text>
</comment>
<dbReference type="PROSITE" id="PS01128">
    <property type="entry name" value="SHIKIMATE_KINASE"/>
    <property type="match status" value="1"/>
</dbReference>
<evidence type="ECO:0000256" key="1">
    <source>
        <dbReference type="ARBA" id="ARBA00004842"/>
    </source>
</evidence>
<dbReference type="Gene3D" id="3.40.50.300">
    <property type="entry name" value="P-loop containing nucleotide triphosphate hydrolases"/>
    <property type="match status" value="1"/>
</dbReference>
<evidence type="ECO:0000256" key="5">
    <source>
        <dbReference type="ARBA" id="ARBA00022679"/>
    </source>
</evidence>
<dbReference type="GO" id="GO:0009073">
    <property type="term" value="P:aromatic amino acid family biosynthetic process"/>
    <property type="evidence" value="ECO:0007669"/>
    <property type="project" value="UniProtKB-KW"/>
</dbReference>
<keyword evidence="6" id="KW-0547">Nucleotide-binding</keyword>
<evidence type="ECO:0000313" key="11">
    <source>
        <dbReference type="EMBL" id="CAB4331130.1"/>
    </source>
</evidence>
<accession>A0A6J5YT01</accession>
<keyword evidence="9" id="KW-0057">Aromatic amino acid biosynthesis</keyword>
<comment type="catalytic activity">
    <reaction evidence="10">
        <text>shikimate + ATP = 3-phosphoshikimate + ADP + H(+)</text>
        <dbReference type="Rhea" id="RHEA:13121"/>
        <dbReference type="ChEBI" id="CHEBI:15378"/>
        <dbReference type="ChEBI" id="CHEBI:30616"/>
        <dbReference type="ChEBI" id="CHEBI:36208"/>
        <dbReference type="ChEBI" id="CHEBI:145989"/>
        <dbReference type="ChEBI" id="CHEBI:456216"/>
        <dbReference type="EC" id="2.7.1.71"/>
    </reaction>
</comment>
<evidence type="ECO:0000256" key="9">
    <source>
        <dbReference type="ARBA" id="ARBA00023141"/>
    </source>
</evidence>
<dbReference type="GO" id="GO:0008652">
    <property type="term" value="P:amino acid biosynthetic process"/>
    <property type="evidence" value="ECO:0007669"/>
    <property type="project" value="UniProtKB-KW"/>
</dbReference>
<evidence type="ECO:0000256" key="7">
    <source>
        <dbReference type="ARBA" id="ARBA00022777"/>
    </source>
</evidence>
<dbReference type="GO" id="GO:0009423">
    <property type="term" value="P:chorismate biosynthetic process"/>
    <property type="evidence" value="ECO:0007669"/>
    <property type="project" value="UniProtKB-UniPathway"/>
</dbReference>
<dbReference type="PANTHER" id="PTHR21087:SF16">
    <property type="entry name" value="SHIKIMATE KINASE 1, CHLOROPLASTIC"/>
    <property type="match status" value="1"/>
</dbReference>
<dbReference type="EMBL" id="CAESAJ010000009">
    <property type="protein sequence ID" value="CAB4331130.1"/>
    <property type="molecule type" value="Genomic_DNA"/>
</dbReference>
<dbReference type="InterPro" id="IPR023000">
    <property type="entry name" value="Shikimate_kinase_CS"/>
</dbReference>
<dbReference type="HAMAP" id="MF_00109">
    <property type="entry name" value="Shikimate_kinase"/>
    <property type="match status" value="1"/>
</dbReference>
<evidence type="ECO:0000256" key="6">
    <source>
        <dbReference type="ARBA" id="ARBA00022741"/>
    </source>
</evidence>
<dbReference type="GO" id="GO:0005829">
    <property type="term" value="C:cytosol"/>
    <property type="evidence" value="ECO:0007669"/>
    <property type="project" value="TreeGrafter"/>
</dbReference>
<dbReference type="GO" id="GO:0005524">
    <property type="term" value="F:ATP binding"/>
    <property type="evidence" value="ECO:0007669"/>
    <property type="project" value="UniProtKB-KW"/>
</dbReference>
<evidence type="ECO:0000256" key="8">
    <source>
        <dbReference type="ARBA" id="ARBA00022840"/>
    </source>
</evidence>
<gene>
    <name evidence="11" type="ORF">UFOPK3770_00186</name>
</gene>
<dbReference type="CDD" id="cd00464">
    <property type="entry name" value="SK"/>
    <property type="match status" value="1"/>
</dbReference>
<keyword evidence="5" id="KW-0808">Transferase</keyword>